<organism evidence="6 7">
    <name type="scientific">Priestia megaterium (strain ATCC 14581 / DSM 32 / CCUG 1817 / JCM 2506 / NBRC 15308 / NCIMB 9376 / NCTC 10342 / NRRL B-14308 / VKM B-512 / Ford 19)</name>
    <name type="common">Bacillus megaterium</name>
    <dbReference type="NCBI Taxonomy" id="1348623"/>
    <lineage>
        <taxon>Bacteria</taxon>
        <taxon>Bacillati</taxon>
        <taxon>Bacillota</taxon>
        <taxon>Bacilli</taxon>
        <taxon>Bacillales</taxon>
        <taxon>Bacillaceae</taxon>
        <taxon>Priestia</taxon>
    </lineage>
</organism>
<gene>
    <name evidence="6" type="ORF">BG04_4745</name>
</gene>
<evidence type="ECO:0000313" key="6">
    <source>
        <dbReference type="EMBL" id="AJI22792.1"/>
    </source>
</evidence>
<dbReference type="Gene3D" id="3.90.1150.10">
    <property type="entry name" value="Aspartate Aminotransferase, domain 1"/>
    <property type="match status" value="1"/>
</dbReference>
<evidence type="ECO:0000256" key="1">
    <source>
        <dbReference type="ARBA" id="ARBA00008954"/>
    </source>
</evidence>
<dbReference type="HOGENOM" id="CLU_016922_4_0_9"/>
<protein>
    <submittedName>
        <fullName evidence="6">Aminotransferase class-III family protein</fullName>
    </submittedName>
</protein>
<dbReference type="PROSITE" id="PS00600">
    <property type="entry name" value="AA_TRANSFER_CLASS_3"/>
    <property type="match status" value="1"/>
</dbReference>
<dbReference type="InterPro" id="IPR015422">
    <property type="entry name" value="PyrdxlP-dep_Trfase_small"/>
</dbReference>
<keyword evidence="4 5" id="KW-0663">Pyridoxal phosphate</keyword>
<dbReference type="Gene3D" id="3.40.640.10">
    <property type="entry name" value="Type I PLP-dependent aspartate aminotransferase-like (Major domain)"/>
    <property type="match status" value="1"/>
</dbReference>
<dbReference type="RefSeq" id="WP_034652053.1">
    <property type="nucleotide sequence ID" value="NZ_BCVB01000004.1"/>
</dbReference>
<dbReference type="Proteomes" id="UP000031829">
    <property type="component" value="Chromosome"/>
</dbReference>
<dbReference type="KEGG" id="bmeg:BG04_4745"/>
<evidence type="ECO:0000256" key="4">
    <source>
        <dbReference type="ARBA" id="ARBA00022898"/>
    </source>
</evidence>
<evidence type="ECO:0000256" key="5">
    <source>
        <dbReference type="RuleBase" id="RU003560"/>
    </source>
</evidence>
<keyword evidence="2 6" id="KW-0032">Aminotransferase</keyword>
<dbReference type="GO" id="GO:0030170">
    <property type="term" value="F:pyridoxal phosphate binding"/>
    <property type="evidence" value="ECO:0007669"/>
    <property type="project" value="InterPro"/>
</dbReference>
<sequence>MDEIKRDYVFHRDLTKKYPMITHGEGSYLIDEQGKKYLDGCSGAVAANLGHGIAQIAEAMAEQAKKAAFVHTLRFETDVLHKLAGVIGKMAPLHLNKVYFTSGGSEANESALKLARQYHRDAGKTQKHIVIGRWQSYHGNTIGALSAGGDVKRRYPYTPNLLHFAHVYSPYCHRCPYNRNQEDCVANQNWSCVTDIERTILELGPENISAFIAEPIVGSQQGAVVPPLDYFKKVRELCSRYDILLIIDEVMTGFGRTGTDFAVEQFGIEPDILTFGKGVSAGYAPLGGMIVHDSLIQGLLENSSGKFLHGYTYSGHPVSIAAGLAALDMYEEMNILQNVETQGAYLMECLVALQRKHPYISDIRGRGLLIGLELMKDANQQIFFEPREAASEKLNEICMELGGVFYPGSGSIDGHKGEHIIISPPLNITKSEVDEIVRLLDHAFSIFYQHIRKDESYESAK</sequence>
<name>A0A0B6ANU7_PRIM2</name>
<dbReference type="AlphaFoldDB" id="A0A0B6ANU7"/>
<dbReference type="PANTHER" id="PTHR43094:SF1">
    <property type="entry name" value="AMINOTRANSFERASE CLASS-III"/>
    <property type="match status" value="1"/>
</dbReference>
<dbReference type="GeneID" id="93642736"/>
<dbReference type="InterPro" id="IPR015424">
    <property type="entry name" value="PyrdxlP-dep_Trfase"/>
</dbReference>
<evidence type="ECO:0000256" key="3">
    <source>
        <dbReference type="ARBA" id="ARBA00022679"/>
    </source>
</evidence>
<dbReference type="EMBL" id="CP009920">
    <property type="protein sequence ID" value="AJI22792.1"/>
    <property type="molecule type" value="Genomic_DNA"/>
</dbReference>
<dbReference type="InterPro" id="IPR005814">
    <property type="entry name" value="Aminotrans_3"/>
</dbReference>
<reference evidence="6 7" key="1">
    <citation type="journal article" date="2015" name="Genome Announc.">
        <title>Complete genome sequences for 35 biothreat assay-relevant bacillus species.</title>
        <authorList>
            <person name="Johnson S.L."/>
            <person name="Daligault H.E."/>
            <person name="Davenport K.W."/>
            <person name="Jaissle J."/>
            <person name="Frey K.G."/>
            <person name="Ladner J.T."/>
            <person name="Broomall S.M."/>
            <person name="Bishop-Lilly K.A."/>
            <person name="Bruce D.C."/>
            <person name="Gibbons H.S."/>
            <person name="Coyne S.R."/>
            <person name="Lo C.C."/>
            <person name="Meincke L."/>
            <person name="Munk A.C."/>
            <person name="Koroleva G.I."/>
            <person name="Rosenzweig C.N."/>
            <person name="Palacios G.F."/>
            <person name="Redden C.L."/>
            <person name="Minogue T.D."/>
            <person name="Chain P.S."/>
        </authorList>
    </citation>
    <scope>NUCLEOTIDE SEQUENCE [LARGE SCALE GENOMIC DNA]</scope>
    <source>
        <strain evidence="7">ATCC 14581 / DSM 32 / JCM 2506 / NBRC 15308 / NCIMB 9376 / NCTC 10342 / NRRL B-14308 / VKM B-512</strain>
    </source>
</reference>
<keyword evidence="3 6" id="KW-0808">Transferase</keyword>
<dbReference type="Pfam" id="PF00202">
    <property type="entry name" value="Aminotran_3"/>
    <property type="match status" value="1"/>
</dbReference>
<dbReference type="InterPro" id="IPR015421">
    <property type="entry name" value="PyrdxlP-dep_Trfase_major"/>
</dbReference>
<dbReference type="InterPro" id="IPR049704">
    <property type="entry name" value="Aminotrans_3_PPA_site"/>
</dbReference>
<dbReference type="GO" id="GO:0008483">
    <property type="term" value="F:transaminase activity"/>
    <property type="evidence" value="ECO:0007669"/>
    <property type="project" value="UniProtKB-KW"/>
</dbReference>
<dbReference type="SUPFAM" id="SSF53383">
    <property type="entry name" value="PLP-dependent transferases"/>
    <property type="match status" value="1"/>
</dbReference>
<dbReference type="CDD" id="cd00610">
    <property type="entry name" value="OAT_like"/>
    <property type="match status" value="1"/>
</dbReference>
<dbReference type="FunFam" id="3.40.640.10:FF:000014">
    <property type="entry name" value="Adenosylmethionine-8-amino-7-oxononanoate aminotransferase, probable"/>
    <property type="match status" value="1"/>
</dbReference>
<evidence type="ECO:0000313" key="7">
    <source>
        <dbReference type="Proteomes" id="UP000031829"/>
    </source>
</evidence>
<comment type="similarity">
    <text evidence="1 5">Belongs to the class-III pyridoxal-phosphate-dependent aminotransferase family.</text>
</comment>
<proteinExistence type="inferred from homology"/>
<dbReference type="PANTHER" id="PTHR43094">
    <property type="entry name" value="AMINOTRANSFERASE"/>
    <property type="match status" value="1"/>
</dbReference>
<evidence type="ECO:0000256" key="2">
    <source>
        <dbReference type="ARBA" id="ARBA00022576"/>
    </source>
</evidence>
<accession>A0A0B6ANU7</accession>